<protein>
    <submittedName>
        <fullName evidence="1">Uncharacterized protein</fullName>
    </submittedName>
</protein>
<name>A0ACC2S8Y4_9FUNG</name>
<dbReference type="EMBL" id="QTSX02005705">
    <property type="protein sequence ID" value="KAJ9058804.1"/>
    <property type="molecule type" value="Genomic_DNA"/>
</dbReference>
<proteinExistence type="predicted"/>
<evidence type="ECO:0000313" key="2">
    <source>
        <dbReference type="Proteomes" id="UP001165960"/>
    </source>
</evidence>
<dbReference type="Proteomes" id="UP001165960">
    <property type="component" value="Unassembled WGS sequence"/>
</dbReference>
<evidence type="ECO:0000313" key="1">
    <source>
        <dbReference type="EMBL" id="KAJ9058804.1"/>
    </source>
</evidence>
<reference evidence="1" key="1">
    <citation type="submission" date="2022-04" db="EMBL/GenBank/DDBJ databases">
        <title>Genome of the entomopathogenic fungus Entomophthora muscae.</title>
        <authorList>
            <person name="Elya C."/>
            <person name="Lovett B.R."/>
            <person name="Lee E."/>
            <person name="Macias A.M."/>
            <person name="Hajek A.E."/>
            <person name="De Bivort B.L."/>
            <person name="Kasson M.T."/>
            <person name="De Fine Licht H.H."/>
            <person name="Stajich J.E."/>
        </authorList>
    </citation>
    <scope>NUCLEOTIDE SEQUENCE</scope>
    <source>
        <strain evidence="1">Berkeley</strain>
    </source>
</reference>
<gene>
    <name evidence="1" type="ORF">DSO57_1008334</name>
</gene>
<accession>A0ACC2S8Y4</accession>
<comment type="caution">
    <text evidence="1">The sequence shown here is derived from an EMBL/GenBank/DDBJ whole genome shotgun (WGS) entry which is preliminary data.</text>
</comment>
<sequence length="284" mass="31480">MESQTDSVLLAISVIASVGNVVLVILLWVALLRRPVHVEKVGNVTLKLVVVAVMPYSVVGLIFIFNLMVTGEEVLRGAVCQVSGVFLMLSLLLSPAAAVIRYMYFMWFVVLQRRIHPWRWLAGSAVVVSVLLAVAVVPGILGEYSPRDSVMQCTIQYHTHEFWPMFFGVILAVVILAGLLAHILFNGLILSKLQLVCVPKFELPQNSRAALLRKFFPVALAYLMTHSAPLILALVELISKAPASLRMLHFYSISYAITTFVYPLATIVANKSLTHDIKDIFHIN</sequence>
<keyword evidence="2" id="KW-1185">Reference proteome</keyword>
<organism evidence="1 2">
    <name type="scientific">Entomophthora muscae</name>
    <dbReference type="NCBI Taxonomy" id="34485"/>
    <lineage>
        <taxon>Eukaryota</taxon>
        <taxon>Fungi</taxon>
        <taxon>Fungi incertae sedis</taxon>
        <taxon>Zoopagomycota</taxon>
        <taxon>Entomophthoromycotina</taxon>
        <taxon>Entomophthoromycetes</taxon>
        <taxon>Entomophthorales</taxon>
        <taxon>Entomophthoraceae</taxon>
        <taxon>Entomophthora</taxon>
    </lineage>
</organism>